<sequence>MRAKTTATSTYTRLQIIHPEDVSYNTRRSVALQSKKNIHRDEAQNNMKAKIALLAIAIVFAQKTTESDEEEDQINPQKIDNLNHEVSEIATKKYDNETSLNGNDHCQLNYNCEVPKTGSMTSESVVTNGKKMSNCQILDVNIDCPDKSERVNGHDYTPLVNDQTVSINDNLGQLDSELVKIRKEINVKSLYEEAYRAYKPPRFSSIDNSKNDDGKIKIFDRFYEPFDNDLIIHVRSERGIEIWTKVRGSFSNENHIPSELKETKPVSKSDHKLNKLALKNLHRHLQGLITEDDPKDDQEDKLDFDEIETSCPTDRELPYQYGTFPNYDLFLKMRKAQLSKPTNRQNSFAAGIDYDRYAAFSLANLEADENEIASGGDLYLPSTTNDPSVPKELYEKSIELLKSEVETNSEEKSTINNYKVSS</sequence>
<dbReference type="Proteomes" id="UP000479190">
    <property type="component" value="Unassembled WGS sequence"/>
</dbReference>
<reference evidence="1 2" key="1">
    <citation type="submission" date="2020-02" db="EMBL/GenBank/DDBJ databases">
        <authorList>
            <person name="Ferguson B K."/>
        </authorList>
    </citation>
    <scope>NUCLEOTIDE SEQUENCE [LARGE SCALE GENOMIC DNA]</scope>
</reference>
<name>A0A6H5IZU9_9HYME</name>
<dbReference type="AlphaFoldDB" id="A0A6H5IZU9"/>
<protein>
    <submittedName>
        <fullName evidence="1">Uncharacterized protein</fullName>
    </submittedName>
</protein>
<keyword evidence="2" id="KW-1185">Reference proteome</keyword>
<proteinExistence type="predicted"/>
<dbReference type="OrthoDB" id="10632525at2759"/>
<dbReference type="EMBL" id="CADCXV010001202">
    <property type="protein sequence ID" value="CAB0042513.1"/>
    <property type="molecule type" value="Genomic_DNA"/>
</dbReference>
<gene>
    <name evidence="1" type="ORF">TBRA_LOCUS14130</name>
</gene>
<accession>A0A6H5IZU9</accession>
<organism evidence="1 2">
    <name type="scientific">Trichogramma brassicae</name>
    <dbReference type="NCBI Taxonomy" id="86971"/>
    <lineage>
        <taxon>Eukaryota</taxon>
        <taxon>Metazoa</taxon>
        <taxon>Ecdysozoa</taxon>
        <taxon>Arthropoda</taxon>
        <taxon>Hexapoda</taxon>
        <taxon>Insecta</taxon>
        <taxon>Pterygota</taxon>
        <taxon>Neoptera</taxon>
        <taxon>Endopterygota</taxon>
        <taxon>Hymenoptera</taxon>
        <taxon>Apocrita</taxon>
        <taxon>Proctotrupomorpha</taxon>
        <taxon>Chalcidoidea</taxon>
        <taxon>Trichogrammatidae</taxon>
        <taxon>Trichogramma</taxon>
    </lineage>
</organism>
<evidence type="ECO:0000313" key="2">
    <source>
        <dbReference type="Proteomes" id="UP000479190"/>
    </source>
</evidence>
<evidence type="ECO:0000313" key="1">
    <source>
        <dbReference type="EMBL" id="CAB0042513.1"/>
    </source>
</evidence>